<organism evidence="1 2">
    <name type="scientific">Lutispora thermophila DSM 19022</name>
    <dbReference type="NCBI Taxonomy" id="1122184"/>
    <lineage>
        <taxon>Bacteria</taxon>
        <taxon>Bacillati</taxon>
        <taxon>Bacillota</taxon>
        <taxon>Clostridia</taxon>
        <taxon>Lutisporales</taxon>
        <taxon>Lutisporaceae</taxon>
        <taxon>Lutispora</taxon>
    </lineage>
</organism>
<sequence length="189" mass="22483">MSWAFVDGYKRLVKEITASEIEKEIMANLKENKDYLILEHKYQGVYIGKYNNGSFYFYDGSGIELENMLEIRIFDLNSELRIIKSGKDKYNMRYINENEKEEESKIDYYDEQLLLYGTSAKIEGSWIRLYENDRGIRIYLPASKTLENINKSDPNVFLKVRYYMDFNEDGLMEIVDNRLVEFTLGEKEM</sequence>
<name>A0A1M6GC32_9FIRM</name>
<accession>A0A1M6GC32</accession>
<evidence type="ECO:0000313" key="1">
    <source>
        <dbReference type="EMBL" id="SHJ07477.1"/>
    </source>
</evidence>
<proteinExistence type="predicted"/>
<dbReference type="InterPro" id="IPR023815">
    <property type="entry name" value="CRISPR-assoc_Csx19"/>
</dbReference>
<dbReference type="AlphaFoldDB" id="A0A1M6GC32"/>
<keyword evidence="2" id="KW-1185">Reference proteome</keyword>
<dbReference type="STRING" id="1122184.SAMN02745176_02299"/>
<gene>
    <name evidence="1" type="ORF">SAMN02745176_02299</name>
</gene>
<dbReference type="EMBL" id="FQZS01000015">
    <property type="protein sequence ID" value="SHJ07477.1"/>
    <property type="molecule type" value="Genomic_DNA"/>
</dbReference>
<protein>
    <submittedName>
        <fullName evidence="1">CRISPR-associated protein, TIGR03984 family</fullName>
    </submittedName>
</protein>
<evidence type="ECO:0000313" key="2">
    <source>
        <dbReference type="Proteomes" id="UP000184442"/>
    </source>
</evidence>
<dbReference type="RefSeq" id="WP_073026345.1">
    <property type="nucleotide sequence ID" value="NZ_FQZS01000015.1"/>
</dbReference>
<reference evidence="1 2" key="1">
    <citation type="submission" date="2016-11" db="EMBL/GenBank/DDBJ databases">
        <authorList>
            <person name="Jaros S."/>
            <person name="Januszkiewicz K."/>
            <person name="Wedrychowicz H."/>
        </authorList>
    </citation>
    <scope>NUCLEOTIDE SEQUENCE [LARGE SCALE GENOMIC DNA]</scope>
    <source>
        <strain evidence="1 2">DSM 19022</strain>
    </source>
</reference>
<dbReference type="Proteomes" id="UP000184442">
    <property type="component" value="Unassembled WGS sequence"/>
</dbReference>
<dbReference type="NCBIfam" id="TIGR03984">
    <property type="entry name" value="CRISPR-associated protein Csx19"/>
    <property type="match status" value="1"/>
</dbReference>